<reference evidence="2 3" key="1">
    <citation type="journal article" date="2014" name="Genome Biol. Evol.">
        <title>The secreted proteins of Achlya hypogyna and Thraustotheca clavata identify the ancestral oomycete secretome and reveal gene acquisitions by horizontal gene transfer.</title>
        <authorList>
            <person name="Misner I."/>
            <person name="Blouin N."/>
            <person name="Leonard G."/>
            <person name="Richards T.A."/>
            <person name="Lane C.E."/>
        </authorList>
    </citation>
    <scope>NUCLEOTIDE SEQUENCE [LARGE SCALE GENOMIC DNA]</scope>
    <source>
        <strain evidence="2 3">ATCC 34112</strain>
    </source>
</reference>
<accession>A0A1V9YYV8</accession>
<dbReference type="Proteomes" id="UP000243217">
    <property type="component" value="Unassembled WGS sequence"/>
</dbReference>
<dbReference type="EMBL" id="JNBS01002466">
    <property type="protein sequence ID" value="OQR90994.1"/>
    <property type="molecule type" value="Genomic_DNA"/>
</dbReference>
<protein>
    <submittedName>
        <fullName evidence="2">Uncharacterized protein</fullName>
    </submittedName>
</protein>
<proteinExistence type="predicted"/>
<feature type="region of interest" description="Disordered" evidence="1">
    <location>
        <begin position="102"/>
        <end position="127"/>
    </location>
</feature>
<sequence length="150" mass="17366">MECVRKLVAARDSTPEDSHISYLLCLLPPRFNVTIQFILHAQTQNAHMYATLADVIKELKLDDDRHKSQDQQFNGTDDSDQAFQTCVVSNSQTQFNFKRRKMNNRTKFPNQRGTTFAQEANSSDDDDGLLFLTEENNDEQNYESNYDFLT</sequence>
<comment type="caution">
    <text evidence="2">The sequence shown here is derived from an EMBL/GenBank/DDBJ whole genome shotgun (WGS) entry which is preliminary data.</text>
</comment>
<organism evidence="2 3">
    <name type="scientific">Thraustotheca clavata</name>
    <dbReference type="NCBI Taxonomy" id="74557"/>
    <lineage>
        <taxon>Eukaryota</taxon>
        <taxon>Sar</taxon>
        <taxon>Stramenopiles</taxon>
        <taxon>Oomycota</taxon>
        <taxon>Saprolegniomycetes</taxon>
        <taxon>Saprolegniales</taxon>
        <taxon>Achlyaceae</taxon>
        <taxon>Thraustotheca</taxon>
    </lineage>
</organism>
<name>A0A1V9YYV8_9STRA</name>
<keyword evidence="3" id="KW-1185">Reference proteome</keyword>
<evidence type="ECO:0000313" key="2">
    <source>
        <dbReference type="EMBL" id="OQR90994.1"/>
    </source>
</evidence>
<evidence type="ECO:0000313" key="3">
    <source>
        <dbReference type="Proteomes" id="UP000243217"/>
    </source>
</evidence>
<gene>
    <name evidence="2" type="ORF">THRCLA_09129</name>
</gene>
<dbReference type="AlphaFoldDB" id="A0A1V9YYV8"/>
<evidence type="ECO:0000256" key="1">
    <source>
        <dbReference type="SAM" id="MobiDB-lite"/>
    </source>
</evidence>
<feature type="compositionally biased region" description="Polar residues" evidence="1">
    <location>
        <begin position="105"/>
        <end position="121"/>
    </location>
</feature>